<evidence type="ECO:0000256" key="1">
    <source>
        <dbReference type="SAM" id="MobiDB-lite"/>
    </source>
</evidence>
<keyword evidence="3" id="KW-1185">Reference proteome</keyword>
<protein>
    <submittedName>
        <fullName evidence="2">Uncharacterized protein</fullName>
    </submittedName>
</protein>
<reference evidence="2 3" key="1">
    <citation type="submission" date="2024-01" db="EMBL/GenBank/DDBJ databases">
        <authorList>
            <person name="Allen C."/>
            <person name="Tagirdzhanova G."/>
        </authorList>
    </citation>
    <scope>NUCLEOTIDE SEQUENCE [LARGE SCALE GENOMIC DNA]</scope>
    <source>
        <strain evidence="2 3">CBS 573.63</strain>
    </source>
</reference>
<accession>A0ABP0E1L9</accession>
<sequence>MSAPSRYGTRSQTQPPPARSDDPTATRPPDASQTRATTAEPVRAIHDLPHPAALISDSQPPLTNKPDAPVTDENVERFLAVEANKANPAYRLFVSIPRQQRLVVRPSSVYAVNVNVGTR</sequence>
<evidence type="ECO:0000313" key="2">
    <source>
        <dbReference type="EMBL" id="CAK7274354.1"/>
    </source>
</evidence>
<dbReference type="Proteomes" id="UP001642501">
    <property type="component" value="Unassembled WGS sequence"/>
</dbReference>
<name>A0ABP0E1L9_9PEZI</name>
<feature type="region of interest" description="Disordered" evidence="1">
    <location>
        <begin position="1"/>
        <end position="70"/>
    </location>
</feature>
<evidence type="ECO:0000313" key="3">
    <source>
        <dbReference type="Proteomes" id="UP001642501"/>
    </source>
</evidence>
<dbReference type="EMBL" id="CAWUOM010000164">
    <property type="protein sequence ID" value="CAK7274354.1"/>
    <property type="molecule type" value="Genomic_DNA"/>
</dbReference>
<proteinExistence type="predicted"/>
<organism evidence="2 3">
    <name type="scientific">Sporothrix epigloea</name>
    <dbReference type="NCBI Taxonomy" id="1892477"/>
    <lineage>
        <taxon>Eukaryota</taxon>
        <taxon>Fungi</taxon>
        <taxon>Dikarya</taxon>
        <taxon>Ascomycota</taxon>
        <taxon>Pezizomycotina</taxon>
        <taxon>Sordariomycetes</taxon>
        <taxon>Sordariomycetidae</taxon>
        <taxon>Ophiostomatales</taxon>
        <taxon>Ophiostomataceae</taxon>
        <taxon>Sporothrix</taxon>
    </lineage>
</organism>
<gene>
    <name evidence="2" type="ORF">SEPCBS57363_006121</name>
</gene>
<comment type="caution">
    <text evidence="2">The sequence shown here is derived from an EMBL/GenBank/DDBJ whole genome shotgun (WGS) entry which is preliminary data.</text>
</comment>